<evidence type="ECO:0000256" key="1">
    <source>
        <dbReference type="SAM" id="SignalP"/>
    </source>
</evidence>
<protein>
    <submittedName>
        <fullName evidence="2">Uncharacterized protein</fullName>
    </submittedName>
</protein>
<feature type="signal peptide" evidence="1">
    <location>
        <begin position="1"/>
        <end position="25"/>
    </location>
</feature>
<organism evidence="2">
    <name type="scientific">Lepeophtheirus salmonis</name>
    <name type="common">Salmon louse</name>
    <name type="synonym">Caligus salmonis</name>
    <dbReference type="NCBI Taxonomy" id="72036"/>
    <lineage>
        <taxon>Eukaryota</taxon>
        <taxon>Metazoa</taxon>
        <taxon>Ecdysozoa</taxon>
        <taxon>Arthropoda</taxon>
        <taxon>Crustacea</taxon>
        <taxon>Multicrustacea</taxon>
        <taxon>Hexanauplia</taxon>
        <taxon>Copepoda</taxon>
        <taxon>Siphonostomatoida</taxon>
        <taxon>Caligidae</taxon>
        <taxon>Lepeophtheirus</taxon>
    </lineage>
</organism>
<keyword evidence="1" id="KW-0732">Signal</keyword>
<proteinExistence type="predicted"/>
<dbReference type="AlphaFoldDB" id="A0A0K2U9J7"/>
<evidence type="ECO:0000313" key="2">
    <source>
        <dbReference type="EMBL" id="CDW34647.1"/>
    </source>
</evidence>
<accession>A0A0K2U9J7</accession>
<reference evidence="2" key="1">
    <citation type="submission" date="2014-05" db="EMBL/GenBank/DDBJ databases">
        <authorList>
            <person name="Chronopoulou M."/>
        </authorList>
    </citation>
    <scope>NUCLEOTIDE SEQUENCE</scope>
    <source>
        <tissue evidence="2">Whole organism</tissue>
    </source>
</reference>
<name>A0A0K2U9J7_LEPSM</name>
<feature type="chain" id="PRO_5005488542" evidence="1">
    <location>
        <begin position="26"/>
        <end position="65"/>
    </location>
</feature>
<sequence>MHAILYKFPIRIMHLIVMFAMKVKTENVVFTIYPSNFLSLGYSKDGIIFIQTHKLAGSLKENSFE</sequence>
<dbReference type="EMBL" id="HACA01017286">
    <property type="protein sequence ID" value="CDW34647.1"/>
    <property type="molecule type" value="Transcribed_RNA"/>
</dbReference>